<keyword evidence="2" id="KW-1185">Reference proteome</keyword>
<reference evidence="1 2" key="1">
    <citation type="journal article" date="2019" name="Genome Biol. Evol.">
        <title>Insights into the evolution of the New World diploid cottons (Gossypium, subgenus Houzingenia) based on genome sequencing.</title>
        <authorList>
            <person name="Grover C.E."/>
            <person name="Arick M.A. 2nd"/>
            <person name="Thrash A."/>
            <person name="Conover J.L."/>
            <person name="Sanders W.S."/>
            <person name="Peterson D.G."/>
            <person name="Frelichowski J.E."/>
            <person name="Scheffler J.A."/>
            <person name="Scheffler B.E."/>
            <person name="Wendel J.F."/>
        </authorList>
    </citation>
    <scope>NUCLEOTIDE SEQUENCE [LARGE SCALE GENOMIC DNA]</scope>
    <source>
        <strain evidence="1">1</strain>
        <tissue evidence="1">Leaf</tissue>
    </source>
</reference>
<comment type="caution">
    <text evidence="1">The sequence shown here is derived from an EMBL/GenBank/DDBJ whole genome shotgun (WGS) entry which is preliminary data.</text>
</comment>
<organism evidence="1 2">
    <name type="scientific">Gossypium schwendimanii</name>
    <name type="common">Cotton</name>
    <dbReference type="NCBI Taxonomy" id="34291"/>
    <lineage>
        <taxon>Eukaryota</taxon>
        <taxon>Viridiplantae</taxon>
        <taxon>Streptophyta</taxon>
        <taxon>Embryophyta</taxon>
        <taxon>Tracheophyta</taxon>
        <taxon>Spermatophyta</taxon>
        <taxon>Magnoliopsida</taxon>
        <taxon>eudicotyledons</taxon>
        <taxon>Gunneridae</taxon>
        <taxon>Pentapetalae</taxon>
        <taxon>rosids</taxon>
        <taxon>malvids</taxon>
        <taxon>Malvales</taxon>
        <taxon>Malvaceae</taxon>
        <taxon>Malvoideae</taxon>
        <taxon>Gossypium</taxon>
    </lineage>
</organism>
<accession>A0A7J9LJV2</accession>
<dbReference type="EMBL" id="JABFAF010000007">
    <property type="protein sequence ID" value="MBA0858931.1"/>
    <property type="molecule type" value="Genomic_DNA"/>
</dbReference>
<protein>
    <submittedName>
        <fullName evidence="1">Uncharacterized protein</fullName>
    </submittedName>
</protein>
<dbReference type="AlphaFoldDB" id="A0A7J9LJV2"/>
<evidence type="ECO:0000313" key="1">
    <source>
        <dbReference type="EMBL" id="MBA0858931.1"/>
    </source>
</evidence>
<name>A0A7J9LJV2_GOSSC</name>
<dbReference type="Proteomes" id="UP000593576">
    <property type="component" value="Unassembled WGS sequence"/>
</dbReference>
<dbReference type="OrthoDB" id="10536383at2759"/>
<gene>
    <name evidence="1" type="ORF">Goshw_001797</name>
</gene>
<proteinExistence type="predicted"/>
<evidence type="ECO:0000313" key="2">
    <source>
        <dbReference type="Proteomes" id="UP000593576"/>
    </source>
</evidence>
<sequence>MDNYTGNQDILVPTYTQELVNMTQASQERMQTLKENNKQMMKTVSKLVITNITNPLATIAQATLITPGASTGVVGASTIVTFEATS</sequence>